<sequence>MAADLRRRRLDLWVRSWAEDLQAFEAVFRAAEASGLAPPAEGRGPGRARASSTSPPWRPCTGRAPPGCAAGSGTTCT</sequence>
<dbReference type="Proteomes" id="UP001189429">
    <property type="component" value="Unassembled WGS sequence"/>
</dbReference>
<accession>A0ABN9PVK2</accession>
<dbReference type="EMBL" id="CAUYUJ010001725">
    <property type="protein sequence ID" value="CAK0797302.1"/>
    <property type="molecule type" value="Genomic_DNA"/>
</dbReference>
<keyword evidence="3" id="KW-1185">Reference proteome</keyword>
<evidence type="ECO:0000256" key="1">
    <source>
        <dbReference type="SAM" id="MobiDB-lite"/>
    </source>
</evidence>
<organism evidence="2 3">
    <name type="scientific">Prorocentrum cordatum</name>
    <dbReference type="NCBI Taxonomy" id="2364126"/>
    <lineage>
        <taxon>Eukaryota</taxon>
        <taxon>Sar</taxon>
        <taxon>Alveolata</taxon>
        <taxon>Dinophyceae</taxon>
        <taxon>Prorocentrales</taxon>
        <taxon>Prorocentraceae</taxon>
        <taxon>Prorocentrum</taxon>
    </lineage>
</organism>
<protein>
    <submittedName>
        <fullName evidence="2">Uncharacterized protein</fullName>
    </submittedName>
</protein>
<name>A0ABN9PVK2_9DINO</name>
<proteinExistence type="predicted"/>
<comment type="caution">
    <text evidence="2">The sequence shown here is derived from an EMBL/GenBank/DDBJ whole genome shotgun (WGS) entry which is preliminary data.</text>
</comment>
<gene>
    <name evidence="2" type="ORF">PCOR1329_LOCUS6436</name>
</gene>
<reference evidence="2" key="1">
    <citation type="submission" date="2023-10" db="EMBL/GenBank/DDBJ databases">
        <authorList>
            <person name="Chen Y."/>
            <person name="Shah S."/>
            <person name="Dougan E. K."/>
            <person name="Thang M."/>
            <person name="Chan C."/>
        </authorList>
    </citation>
    <scope>NUCLEOTIDE SEQUENCE [LARGE SCALE GENOMIC DNA]</scope>
</reference>
<feature type="region of interest" description="Disordered" evidence="1">
    <location>
        <begin position="35"/>
        <end position="77"/>
    </location>
</feature>
<evidence type="ECO:0000313" key="2">
    <source>
        <dbReference type="EMBL" id="CAK0797302.1"/>
    </source>
</evidence>
<evidence type="ECO:0000313" key="3">
    <source>
        <dbReference type="Proteomes" id="UP001189429"/>
    </source>
</evidence>